<feature type="chain" id="PRO_5022739279" evidence="5">
    <location>
        <begin position="23"/>
        <end position="468"/>
    </location>
</feature>
<dbReference type="KEGG" id="fgg:FSB75_10365"/>
<protein>
    <submittedName>
        <fullName evidence="6">Family 43 glycosylhydrolase</fullName>
    </submittedName>
</protein>
<dbReference type="SUPFAM" id="SSF75005">
    <property type="entry name" value="Arabinanase/levansucrase/invertase"/>
    <property type="match status" value="1"/>
</dbReference>
<dbReference type="PANTHER" id="PTHR22925:SF3">
    <property type="entry name" value="GLYCOSYL HYDROLASE FAMILY PROTEIN 43"/>
    <property type="match status" value="1"/>
</dbReference>
<dbReference type="InterPro" id="IPR023296">
    <property type="entry name" value="Glyco_hydro_beta-prop_sf"/>
</dbReference>
<keyword evidence="2 4" id="KW-0378">Hydrolase</keyword>
<feature type="signal peptide" evidence="5">
    <location>
        <begin position="1"/>
        <end position="22"/>
    </location>
</feature>
<keyword evidence="7" id="KW-1185">Reference proteome</keyword>
<dbReference type="AlphaFoldDB" id="A0A5B8UIA6"/>
<gene>
    <name evidence="6" type="ORF">FSB75_10365</name>
</gene>
<dbReference type="PANTHER" id="PTHR22925">
    <property type="entry name" value="GLYCOSYL HYDROLASE 43 FAMILY MEMBER"/>
    <property type="match status" value="1"/>
</dbReference>
<dbReference type="Proteomes" id="UP000321204">
    <property type="component" value="Chromosome"/>
</dbReference>
<evidence type="ECO:0000256" key="1">
    <source>
        <dbReference type="ARBA" id="ARBA00009865"/>
    </source>
</evidence>
<dbReference type="Pfam" id="PF04616">
    <property type="entry name" value="Glyco_hydro_43"/>
    <property type="match status" value="1"/>
</dbReference>
<evidence type="ECO:0000256" key="4">
    <source>
        <dbReference type="RuleBase" id="RU361187"/>
    </source>
</evidence>
<comment type="similarity">
    <text evidence="1 4">Belongs to the glycosyl hydrolase 43 family.</text>
</comment>
<dbReference type="GO" id="GO:0004553">
    <property type="term" value="F:hydrolase activity, hydrolyzing O-glycosyl compounds"/>
    <property type="evidence" value="ECO:0007669"/>
    <property type="project" value="InterPro"/>
</dbReference>
<evidence type="ECO:0000313" key="6">
    <source>
        <dbReference type="EMBL" id="QEC56278.1"/>
    </source>
</evidence>
<dbReference type="RefSeq" id="WP_146786670.1">
    <property type="nucleotide sequence ID" value="NZ_BAABIO010000001.1"/>
</dbReference>
<name>A0A5B8UIA6_9BACT</name>
<evidence type="ECO:0000313" key="7">
    <source>
        <dbReference type="Proteomes" id="UP000321204"/>
    </source>
</evidence>
<dbReference type="OrthoDB" id="273314at2"/>
<dbReference type="InterPro" id="IPR006710">
    <property type="entry name" value="Glyco_hydro_43"/>
</dbReference>
<dbReference type="EMBL" id="CP042433">
    <property type="protein sequence ID" value="QEC56278.1"/>
    <property type="molecule type" value="Genomic_DNA"/>
</dbReference>
<accession>A0A5B8UIA6</accession>
<dbReference type="GO" id="GO:0005975">
    <property type="term" value="P:carbohydrate metabolic process"/>
    <property type="evidence" value="ECO:0007669"/>
    <property type="project" value="InterPro"/>
</dbReference>
<keyword evidence="5" id="KW-0732">Signal</keyword>
<proteinExistence type="inferred from homology"/>
<evidence type="ECO:0000256" key="5">
    <source>
        <dbReference type="SAM" id="SignalP"/>
    </source>
</evidence>
<evidence type="ECO:0000256" key="3">
    <source>
        <dbReference type="ARBA" id="ARBA00023295"/>
    </source>
</evidence>
<dbReference type="Gene3D" id="2.115.10.20">
    <property type="entry name" value="Glycosyl hydrolase domain, family 43"/>
    <property type="match status" value="1"/>
</dbReference>
<keyword evidence="3 4" id="KW-0326">Glycosidase</keyword>
<dbReference type="CDD" id="cd18821">
    <property type="entry name" value="GH43_Pc3Gal43A-like"/>
    <property type="match status" value="1"/>
</dbReference>
<reference evidence="6 7" key="1">
    <citation type="journal article" date="2015" name="Int. J. Syst. Evol. Microbiol.">
        <title>Flavisolibacter ginsenosidimutans sp. nov., with ginsenoside-converting activity isolated from soil used for cultivating ginseng.</title>
        <authorList>
            <person name="Zhao Y."/>
            <person name="Liu Q."/>
            <person name="Kang M.S."/>
            <person name="Jin F."/>
            <person name="Yu H."/>
            <person name="Im W.T."/>
        </authorList>
    </citation>
    <scope>NUCLEOTIDE SEQUENCE [LARGE SCALE GENOMIC DNA]</scope>
    <source>
        <strain evidence="6 7">Gsoil 636</strain>
    </source>
</reference>
<sequence length="468" mass="52028">MKAIITAALLGLLLTITFPSLAQKQAAYNAIHSGIPWFDDSGNAVSAHGACIIKDKDRFYLFGEKHSDTSNAFAGFNCYSSADLYNWKFERLALPVQASGKLGPNRVGERPKVMKCPGTGEYIMYMHADTLGYVDQYVGYATAKEVTGPYTFRGPLLFDGKPVRKWDMGSFQDKDGTGYILIHGGEIYKLSDDYKSIAEKVNKSMTSGFEAPALFRKDSIYYFLGSDLTSWERNDNYYFTATSLKGPWIKRGFFAPEGTLTWNSQTTFVLPVAGSKETTYMLMADRWSFPKQASAATYVWQPITVSGTSITVPRYWEAWQVSTATGAATRVKVGEKTIVNSDKQYIAYAGKWKNDTLLVRSSDEKEASFTVKFNGTQIGFSGLARPDGGYARVILQNSKGKTMLSSVIDMYCKYPVLTLKFLSPVLPKDNYTFTVSVLGERGNWSDKRKNIYGSTGNVVSLDKVVINE</sequence>
<organism evidence="6 7">
    <name type="scientific">Flavisolibacter ginsenosidimutans</name>
    <dbReference type="NCBI Taxonomy" id="661481"/>
    <lineage>
        <taxon>Bacteria</taxon>
        <taxon>Pseudomonadati</taxon>
        <taxon>Bacteroidota</taxon>
        <taxon>Chitinophagia</taxon>
        <taxon>Chitinophagales</taxon>
        <taxon>Chitinophagaceae</taxon>
        <taxon>Flavisolibacter</taxon>
    </lineage>
</organism>
<dbReference type="Gene3D" id="2.60.120.260">
    <property type="entry name" value="Galactose-binding domain-like"/>
    <property type="match status" value="1"/>
</dbReference>
<evidence type="ECO:0000256" key="2">
    <source>
        <dbReference type="ARBA" id="ARBA00022801"/>
    </source>
</evidence>